<dbReference type="EMBL" id="FNJM01000001">
    <property type="protein sequence ID" value="SDO88830.1"/>
    <property type="molecule type" value="Genomic_DNA"/>
</dbReference>
<proteinExistence type="predicted"/>
<organism evidence="2 3">
    <name type="scientific">Clostridium gasigenes</name>
    <dbReference type="NCBI Taxonomy" id="94869"/>
    <lineage>
        <taxon>Bacteria</taxon>
        <taxon>Bacillati</taxon>
        <taxon>Bacillota</taxon>
        <taxon>Clostridia</taxon>
        <taxon>Eubacteriales</taxon>
        <taxon>Clostridiaceae</taxon>
        <taxon>Clostridium</taxon>
    </lineage>
</organism>
<evidence type="ECO:0000256" key="1">
    <source>
        <dbReference type="SAM" id="Phobius"/>
    </source>
</evidence>
<reference evidence="2 3" key="1">
    <citation type="submission" date="2016-10" db="EMBL/GenBank/DDBJ databases">
        <authorList>
            <person name="de Groot N.N."/>
        </authorList>
    </citation>
    <scope>NUCLEOTIDE SEQUENCE [LARGE SCALE GENOMIC DNA]</scope>
    <source>
        <strain evidence="2 3">DSM 12272</strain>
    </source>
</reference>
<dbReference type="RefSeq" id="WP_089965921.1">
    <property type="nucleotide sequence ID" value="NZ_FNJM01000001.1"/>
</dbReference>
<name>A0A1H0N927_9CLOT</name>
<dbReference type="STRING" id="94869.SAMN04488529_101730"/>
<keyword evidence="3" id="KW-1185">Reference proteome</keyword>
<evidence type="ECO:0000313" key="2">
    <source>
        <dbReference type="EMBL" id="SDO88830.1"/>
    </source>
</evidence>
<sequence length="157" mass="17335">MKKFLIKLKSKLNWVTLVLVVITFMVAFVVGGRTGANWARETAVNNQEYNGKPIKLDRDDSTESVVDSMVQASTKANHKKIINGEMQGKVVFITGIVSSSDLETFNIESSDSKIYFIRNGSDTKEVKNGDKIKIYGSVSGESIMSNPIIDAVKIENL</sequence>
<keyword evidence="1" id="KW-0812">Transmembrane</keyword>
<gene>
    <name evidence="2" type="ORF">SAMN04488529_101730</name>
</gene>
<dbReference type="AlphaFoldDB" id="A0A1H0N927"/>
<protein>
    <recommendedName>
        <fullName evidence="4">tRNA_anti-like</fullName>
    </recommendedName>
</protein>
<evidence type="ECO:0000313" key="3">
    <source>
        <dbReference type="Proteomes" id="UP000198597"/>
    </source>
</evidence>
<dbReference type="Proteomes" id="UP000198597">
    <property type="component" value="Unassembled WGS sequence"/>
</dbReference>
<feature type="transmembrane region" description="Helical" evidence="1">
    <location>
        <begin position="12"/>
        <end position="31"/>
    </location>
</feature>
<accession>A0A1H0N927</accession>
<evidence type="ECO:0008006" key="4">
    <source>
        <dbReference type="Google" id="ProtNLM"/>
    </source>
</evidence>
<keyword evidence="1" id="KW-0472">Membrane</keyword>
<keyword evidence="1" id="KW-1133">Transmembrane helix</keyword>